<dbReference type="Proteomes" id="UP000652761">
    <property type="component" value="Unassembled WGS sequence"/>
</dbReference>
<feature type="non-terminal residue" evidence="3">
    <location>
        <position position="1"/>
    </location>
</feature>
<evidence type="ECO:0000256" key="2">
    <source>
        <dbReference type="SAM" id="SignalP"/>
    </source>
</evidence>
<evidence type="ECO:0000313" key="3">
    <source>
        <dbReference type="EMBL" id="MQL92505.1"/>
    </source>
</evidence>
<gene>
    <name evidence="3" type="ORF">Taro_025119</name>
</gene>
<organism evidence="3 4">
    <name type="scientific">Colocasia esculenta</name>
    <name type="common">Wild taro</name>
    <name type="synonym">Arum esculentum</name>
    <dbReference type="NCBI Taxonomy" id="4460"/>
    <lineage>
        <taxon>Eukaryota</taxon>
        <taxon>Viridiplantae</taxon>
        <taxon>Streptophyta</taxon>
        <taxon>Embryophyta</taxon>
        <taxon>Tracheophyta</taxon>
        <taxon>Spermatophyta</taxon>
        <taxon>Magnoliopsida</taxon>
        <taxon>Liliopsida</taxon>
        <taxon>Araceae</taxon>
        <taxon>Aroideae</taxon>
        <taxon>Colocasieae</taxon>
        <taxon>Colocasia</taxon>
    </lineage>
</organism>
<dbReference type="EMBL" id="NMUH01001454">
    <property type="protein sequence ID" value="MQL92505.1"/>
    <property type="molecule type" value="Genomic_DNA"/>
</dbReference>
<dbReference type="OrthoDB" id="1748168at2759"/>
<comment type="caution">
    <text evidence="3">The sequence shown here is derived from an EMBL/GenBank/DDBJ whole genome shotgun (WGS) entry which is preliminary data.</text>
</comment>
<feature type="chain" id="PRO_5032741691" description="Secreted protein" evidence="2">
    <location>
        <begin position="23"/>
        <end position="72"/>
    </location>
</feature>
<feature type="signal peptide" evidence="2">
    <location>
        <begin position="1"/>
        <end position="22"/>
    </location>
</feature>
<name>A0A843V9C9_COLES</name>
<dbReference type="AlphaFoldDB" id="A0A843V9C9"/>
<keyword evidence="4" id="KW-1185">Reference proteome</keyword>
<reference evidence="3" key="1">
    <citation type="submission" date="2017-07" db="EMBL/GenBank/DDBJ databases">
        <title>Taro Niue Genome Assembly and Annotation.</title>
        <authorList>
            <person name="Atibalentja N."/>
            <person name="Keating K."/>
            <person name="Fields C.J."/>
        </authorList>
    </citation>
    <scope>NUCLEOTIDE SEQUENCE</scope>
    <source>
        <strain evidence="3">Niue_2</strain>
        <tissue evidence="3">Leaf</tissue>
    </source>
</reference>
<evidence type="ECO:0000256" key="1">
    <source>
        <dbReference type="SAM" id="MobiDB-lite"/>
    </source>
</evidence>
<feature type="region of interest" description="Disordered" evidence="1">
    <location>
        <begin position="44"/>
        <end position="72"/>
    </location>
</feature>
<keyword evidence="2" id="KW-0732">Signal</keyword>
<sequence>MFLRSRLLLVIVVAAAAAAADGAYDAQFGRSSFPPGFLFGTASSAYQRSTKEPPQRAAEGQAFGIPSPTNTQ</sequence>
<accession>A0A843V9C9</accession>
<proteinExistence type="predicted"/>
<evidence type="ECO:0008006" key="5">
    <source>
        <dbReference type="Google" id="ProtNLM"/>
    </source>
</evidence>
<protein>
    <recommendedName>
        <fullName evidence="5">Secreted protein</fullName>
    </recommendedName>
</protein>
<evidence type="ECO:0000313" key="4">
    <source>
        <dbReference type="Proteomes" id="UP000652761"/>
    </source>
</evidence>